<organism evidence="1 2">
    <name type="scientific">Hazenella coriacea</name>
    <dbReference type="NCBI Taxonomy" id="1179467"/>
    <lineage>
        <taxon>Bacteria</taxon>
        <taxon>Bacillati</taxon>
        <taxon>Bacillota</taxon>
        <taxon>Bacilli</taxon>
        <taxon>Bacillales</taxon>
        <taxon>Thermoactinomycetaceae</taxon>
        <taxon>Hazenella</taxon>
    </lineage>
</organism>
<accession>A0A4R3L9P9</accession>
<dbReference type="OrthoDB" id="1397020at2"/>
<comment type="caution">
    <text evidence="1">The sequence shown here is derived from an EMBL/GenBank/DDBJ whole genome shotgun (WGS) entry which is preliminary data.</text>
</comment>
<gene>
    <name evidence="1" type="ORF">EDD58_103379</name>
</gene>
<dbReference type="RefSeq" id="WP_131924328.1">
    <property type="nucleotide sequence ID" value="NZ_SMAG01000003.1"/>
</dbReference>
<name>A0A4R3L9P9_9BACL</name>
<proteinExistence type="predicted"/>
<dbReference type="Proteomes" id="UP000294937">
    <property type="component" value="Unassembled WGS sequence"/>
</dbReference>
<protein>
    <submittedName>
        <fullName evidence="1">CRISPR-associated protein Csh1</fullName>
    </submittedName>
</protein>
<dbReference type="AlphaFoldDB" id="A0A4R3L9P9"/>
<evidence type="ECO:0000313" key="1">
    <source>
        <dbReference type="EMBL" id="TCS94954.1"/>
    </source>
</evidence>
<dbReference type="EMBL" id="SMAG01000003">
    <property type="protein sequence ID" value="TCS94954.1"/>
    <property type="molecule type" value="Genomic_DNA"/>
</dbReference>
<evidence type="ECO:0000313" key="2">
    <source>
        <dbReference type="Proteomes" id="UP000294937"/>
    </source>
</evidence>
<keyword evidence="2" id="KW-1185">Reference proteome</keyword>
<reference evidence="1 2" key="1">
    <citation type="submission" date="2019-03" db="EMBL/GenBank/DDBJ databases">
        <title>Genomic Encyclopedia of Type Strains, Phase IV (KMG-IV): sequencing the most valuable type-strain genomes for metagenomic binning, comparative biology and taxonomic classification.</title>
        <authorList>
            <person name="Goeker M."/>
        </authorList>
    </citation>
    <scope>NUCLEOTIDE SEQUENCE [LARGE SCALE GENOMIC DNA]</scope>
    <source>
        <strain evidence="1 2">DSM 45707</strain>
    </source>
</reference>
<sequence length="631" mass="73597">MLKDLIPQFAEVVEQYPQILQDNYSLKEGIYVKVPFKAVFSEDSIEMMIIDKKTNEAELDSRLLSFFKHRDMLSTVLNDDMNKSIDTPSKKIHSTNMFTFFAKKDYLFGKEGKDELTPVQAHYFHFLDEKLPNVTQRLQDLYPMRARKIDEKAVEEEQKNAFFQERFSELTTYISSEERQKRLEMIRQFWKENFNEVMEYIRTLVHENNVQNYIKIFFDVELSLYEQEYDIYVLPRIFNVNTFNELLYGEIVGLPAYDISMNSKKPFFEMKTRKTPVPTRVTLEEALMIKNFSQWLLQKGKFQEITIPFHEPFGPGTSSGTTARSVAKGAYYLTLDKNGSIDEFDHVPFNPDESWALSVDNILERQEYVDKKYITKAYDDIKGKSSLRTVINKLFFNGYMPNNLLSRDAPKPKENVFTVEMVSIYMMTRQALFDYLVKDTSQTIQPFIKKYSLDLIENQLLKTIKGFGFQKIADAYQVRLALLKEMNDEEGIQMAEDLKEIYTTLKAKLQTKNDMVVCDSDAEFFFLAGQLGSYLLSQSVANQDSKNYGIAEPIIKSRNARILQNKLIELFDTYKHAVRLNHIVFNNAMAMVQGYDINAKIVEKNRSMLIAGLCANNLFYQKLKQEGEGQK</sequence>